<dbReference type="Proteomes" id="UP001420932">
    <property type="component" value="Unassembled WGS sequence"/>
</dbReference>
<comment type="caution">
    <text evidence="3">The sequence shown here is derived from an EMBL/GenBank/DDBJ whole genome shotgun (WGS) entry which is preliminary data.</text>
</comment>
<reference evidence="3 4" key="1">
    <citation type="submission" date="2024-01" db="EMBL/GenBank/DDBJ databases">
        <title>Genome assemblies of Stephania.</title>
        <authorList>
            <person name="Yang L."/>
        </authorList>
    </citation>
    <scope>NUCLEOTIDE SEQUENCE [LARGE SCALE GENOMIC DNA]</scope>
    <source>
        <strain evidence="3">YNDBR</strain>
        <tissue evidence="3">Leaf</tissue>
    </source>
</reference>
<dbReference type="InterPro" id="IPR036291">
    <property type="entry name" value="NAD(P)-bd_dom_sf"/>
</dbReference>
<protein>
    <submittedName>
        <fullName evidence="3">Uncharacterized protein</fullName>
    </submittedName>
</protein>
<evidence type="ECO:0000256" key="2">
    <source>
        <dbReference type="ARBA" id="ARBA00023002"/>
    </source>
</evidence>
<comment type="similarity">
    <text evidence="1">Belongs to the short-chain dehydrogenases/reductases (SDR) family.</text>
</comment>
<gene>
    <name evidence="3" type="ORF">Syun_021518</name>
</gene>
<evidence type="ECO:0000313" key="4">
    <source>
        <dbReference type="Proteomes" id="UP001420932"/>
    </source>
</evidence>
<dbReference type="InterPro" id="IPR002347">
    <property type="entry name" value="SDR_fam"/>
</dbReference>
<dbReference type="AlphaFoldDB" id="A0AAP0IH80"/>
<organism evidence="3 4">
    <name type="scientific">Stephania yunnanensis</name>
    <dbReference type="NCBI Taxonomy" id="152371"/>
    <lineage>
        <taxon>Eukaryota</taxon>
        <taxon>Viridiplantae</taxon>
        <taxon>Streptophyta</taxon>
        <taxon>Embryophyta</taxon>
        <taxon>Tracheophyta</taxon>
        <taxon>Spermatophyta</taxon>
        <taxon>Magnoliopsida</taxon>
        <taxon>Ranunculales</taxon>
        <taxon>Menispermaceae</taxon>
        <taxon>Menispermoideae</taxon>
        <taxon>Cissampelideae</taxon>
        <taxon>Stephania</taxon>
    </lineage>
</organism>
<dbReference type="PANTHER" id="PTHR48107">
    <property type="entry name" value="NADPH-DEPENDENT ALDEHYDE REDUCTASE-LIKE PROTEIN, CHLOROPLASTIC-RELATED"/>
    <property type="match status" value="1"/>
</dbReference>
<evidence type="ECO:0000256" key="1">
    <source>
        <dbReference type="ARBA" id="ARBA00006484"/>
    </source>
</evidence>
<dbReference type="EMBL" id="JBBNAF010000009">
    <property type="protein sequence ID" value="KAK9114721.1"/>
    <property type="molecule type" value="Genomic_DNA"/>
</dbReference>
<dbReference type="Pfam" id="PF13561">
    <property type="entry name" value="adh_short_C2"/>
    <property type="match status" value="1"/>
</dbReference>
<dbReference type="GO" id="GO:0016614">
    <property type="term" value="F:oxidoreductase activity, acting on CH-OH group of donors"/>
    <property type="evidence" value="ECO:0007669"/>
    <property type="project" value="UniProtKB-ARBA"/>
</dbReference>
<dbReference type="PRINTS" id="PR00081">
    <property type="entry name" value="GDHRDH"/>
</dbReference>
<name>A0AAP0IH80_9MAGN</name>
<keyword evidence="4" id="KW-1185">Reference proteome</keyword>
<proteinExistence type="inferred from homology"/>
<accession>A0AAP0IH80</accession>
<dbReference type="SUPFAM" id="SSF51735">
    <property type="entry name" value="NAD(P)-binding Rossmann-fold domains"/>
    <property type="match status" value="1"/>
</dbReference>
<dbReference type="PANTHER" id="PTHR48107:SF12">
    <property type="entry name" value="NAD DEPENDENT EPIMERASE_DEHYDRATASE FAMILY PROTEIN, EXPRESSED"/>
    <property type="match status" value="1"/>
</dbReference>
<evidence type="ECO:0000313" key="3">
    <source>
        <dbReference type="EMBL" id="KAK9114721.1"/>
    </source>
</evidence>
<dbReference type="Gene3D" id="3.40.50.720">
    <property type="entry name" value="NAD(P)-binding Rossmann-like Domain"/>
    <property type="match status" value="1"/>
</dbReference>
<keyword evidence="2" id="KW-0560">Oxidoreductase</keyword>
<sequence length="139" mass="15231">MAKELKGSGVTANCVAPGPTATKFFFAGKTEETVKRMADACPMGRIGETSDIAPVVGFVASDAGEWINGQVIMVNGGAAWRRPDYNKRLDEEDFKGQGNHVSVHPDLPNYSNKVPLIQGKARVKQRCIMTHRRKNKVKM</sequence>